<evidence type="ECO:0000313" key="3">
    <source>
        <dbReference type="Proteomes" id="UP000503447"/>
    </source>
</evidence>
<evidence type="ECO:0000256" key="1">
    <source>
        <dbReference type="SAM" id="MobiDB-lite"/>
    </source>
</evidence>
<gene>
    <name evidence="2" type="ORF">FTUN_8679</name>
</gene>
<evidence type="ECO:0000313" key="2">
    <source>
        <dbReference type="EMBL" id="QJX01041.1"/>
    </source>
</evidence>
<organism evidence="2 3">
    <name type="scientific">Frigoriglobus tundricola</name>
    <dbReference type="NCBI Taxonomy" id="2774151"/>
    <lineage>
        <taxon>Bacteria</taxon>
        <taxon>Pseudomonadati</taxon>
        <taxon>Planctomycetota</taxon>
        <taxon>Planctomycetia</taxon>
        <taxon>Gemmatales</taxon>
        <taxon>Gemmataceae</taxon>
        <taxon>Frigoriglobus</taxon>
    </lineage>
</organism>
<dbReference type="KEGG" id="ftj:FTUN_8679"/>
<proteinExistence type="predicted"/>
<sequence length="39" mass="4197">MTVPSALTAPRFPATVQPPLATPTVKRLDHFFSPSTSTQ</sequence>
<protein>
    <submittedName>
        <fullName evidence="2">Uncharacterized protein</fullName>
    </submittedName>
</protein>
<dbReference type="AlphaFoldDB" id="A0A6M5Z6P1"/>
<accession>A0A6M5Z6P1</accession>
<feature type="region of interest" description="Disordered" evidence="1">
    <location>
        <begin position="1"/>
        <end position="20"/>
    </location>
</feature>
<keyword evidence="3" id="KW-1185">Reference proteome</keyword>
<dbReference type="Proteomes" id="UP000503447">
    <property type="component" value="Chromosome"/>
</dbReference>
<dbReference type="EMBL" id="CP053452">
    <property type="protein sequence ID" value="QJX01041.1"/>
    <property type="molecule type" value="Genomic_DNA"/>
</dbReference>
<name>A0A6M5Z6P1_9BACT</name>
<reference evidence="3" key="1">
    <citation type="submission" date="2020-05" db="EMBL/GenBank/DDBJ databases">
        <title>Frigoriglobus tundricola gen. nov., sp. nov., a psychrotolerant cellulolytic planctomycete of the family Gemmataceae with two divergent copies of 16S rRNA gene.</title>
        <authorList>
            <person name="Kulichevskaya I.S."/>
            <person name="Ivanova A.A."/>
            <person name="Naumoff D.G."/>
            <person name="Beletsky A.V."/>
            <person name="Rijpstra W.I.C."/>
            <person name="Sinninghe Damste J.S."/>
            <person name="Mardanov A.V."/>
            <person name="Ravin N.V."/>
            <person name="Dedysh S.N."/>
        </authorList>
    </citation>
    <scope>NUCLEOTIDE SEQUENCE [LARGE SCALE GENOMIC DNA]</scope>
    <source>
        <strain evidence="3">PL17</strain>
    </source>
</reference>